<dbReference type="AlphaFoldDB" id="A0A2P5BGE1"/>
<keyword evidence="1" id="KW-0175">Coiled coil</keyword>
<dbReference type="Pfam" id="PF26581">
    <property type="entry name" value="WIT1_2_N"/>
    <property type="match status" value="1"/>
</dbReference>
<keyword evidence="5" id="KW-1185">Reference proteome</keyword>
<proteinExistence type="predicted"/>
<evidence type="ECO:0000259" key="3">
    <source>
        <dbReference type="Pfam" id="PF26581"/>
    </source>
</evidence>
<gene>
    <name evidence="4" type="ORF">TorRG33x02_322020</name>
</gene>
<evidence type="ECO:0000313" key="5">
    <source>
        <dbReference type="Proteomes" id="UP000237000"/>
    </source>
</evidence>
<evidence type="ECO:0000256" key="1">
    <source>
        <dbReference type="SAM" id="Coils"/>
    </source>
</evidence>
<reference evidence="5" key="1">
    <citation type="submission" date="2016-06" db="EMBL/GenBank/DDBJ databases">
        <title>Parallel loss of symbiosis genes in relatives of nitrogen-fixing non-legume Parasponia.</title>
        <authorList>
            <person name="Van Velzen R."/>
            <person name="Holmer R."/>
            <person name="Bu F."/>
            <person name="Rutten L."/>
            <person name="Van Zeijl A."/>
            <person name="Liu W."/>
            <person name="Santuari L."/>
            <person name="Cao Q."/>
            <person name="Sharma T."/>
            <person name="Shen D."/>
            <person name="Roswanjaya Y."/>
            <person name="Wardhani T."/>
            <person name="Kalhor M.S."/>
            <person name="Jansen J."/>
            <person name="Van den Hoogen J."/>
            <person name="Gungor B."/>
            <person name="Hartog M."/>
            <person name="Hontelez J."/>
            <person name="Verver J."/>
            <person name="Yang W.-C."/>
            <person name="Schijlen E."/>
            <person name="Repin R."/>
            <person name="Schilthuizen M."/>
            <person name="Schranz E."/>
            <person name="Heidstra R."/>
            <person name="Miyata K."/>
            <person name="Fedorova E."/>
            <person name="Kohlen W."/>
            <person name="Bisseling T."/>
            <person name="Smit S."/>
            <person name="Geurts R."/>
        </authorList>
    </citation>
    <scope>NUCLEOTIDE SEQUENCE [LARGE SCALE GENOMIC DNA]</scope>
    <source>
        <strain evidence="5">cv. RG33-2</strain>
    </source>
</reference>
<keyword evidence="2" id="KW-1133">Transmembrane helix</keyword>
<dbReference type="PANTHER" id="PTHR35705">
    <property type="entry name" value="WPP DOMAIN-INTERACTING TAIL-ANCHORED PROTEIN 1"/>
    <property type="match status" value="1"/>
</dbReference>
<sequence>MDSDPVGEPNVSADHVNTLDQEADIGEVDFADRNSANGEVIGELGNAGEILTQLELDLACVSEKIVNINVLMMHVATRENEFEAFSLEKEHTSDDSLEKALEFDFLSGVLDSEVRELDGFMDLLESGVVNARELLSSCSHVGETSEEMEEKLRDSEKSFKQSQDQLSEIRMHSANLQRTLLCSDREENGNGDKSLEEDQFFNVNSEIKMQTAEQQRHILRMLEKSLAREIDLEKKMTELRQVEEELRQRLVSSEQEVYCIEDETADVWERWFEADNVSAVLMGISKELLGRLQILQLSLNGSVQRETQLRSKLEGCMKELKAKENSLNKLESSNAEINDFLVAQTNNLKASLREAEDKLILANSEAFTLSEKVSLLEKQLKESEFQLLNSKASADGSQEEHNVLCSRIGELENVIADFEEKIAKAESRAENAEAKCKLLTETNMELNEEVGLLKGSAGASDKVDSLERQLRQSDIQLQRAIASAEASQEKQNLLYSTIADMENLIEDLKLKVSKSESRADSAEDKCIILSESHAELNEELNFLRGRLESLEASFQLADETKMGAAKGIGFQTKAITNLVMQLAFERDRLHKQISSLARENKILGLKLQESKKHPSGVMRHDNIGNGKEFMPPKHDLNTATSSEDKEEVTVVSSLSAKMETVRENVSFSENEVKPVPGPETVRRIDAGILNFKHVFSAIIVLLISAAVFYSFQLENCPF</sequence>
<protein>
    <submittedName>
        <fullName evidence="4">WPP domain-interacting tail-anchored protein</fullName>
    </submittedName>
</protein>
<keyword evidence="2" id="KW-0472">Membrane</keyword>
<evidence type="ECO:0000313" key="4">
    <source>
        <dbReference type="EMBL" id="PON47865.1"/>
    </source>
</evidence>
<name>A0A2P5BGE1_TREOI</name>
<dbReference type="FunCoup" id="A0A2P5BGE1">
    <property type="interactions" value="1093"/>
</dbReference>
<feature type="coiled-coil region" evidence="1">
    <location>
        <begin position="408"/>
        <end position="553"/>
    </location>
</feature>
<organism evidence="4 5">
    <name type="scientific">Trema orientale</name>
    <name type="common">Charcoal tree</name>
    <name type="synonym">Celtis orientalis</name>
    <dbReference type="NCBI Taxonomy" id="63057"/>
    <lineage>
        <taxon>Eukaryota</taxon>
        <taxon>Viridiplantae</taxon>
        <taxon>Streptophyta</taxon>
        <taxon>Embryophyta</taxon>
        <taxon>Tracheophyta</taxon>
        <taxon>Spermatophyta</taxon>
        <taxon>Magnoliopsida</taxon>
        <taxon>eudicotyledons</taxon>
        <taxon>Gunneridae</taxon>
        <taxon>Pentapetalae</taxon>
        <taxon>rosids</taxon>
        <taxon>fabids</taxon>
        <taxon>Rosales</taxon>
        <taxon>Cannabaceae</taxon>
        <taxon>Trema</taxon>
    </lineage>
</organism>
<keyword evidence="2" id="KW-0812">Transmembrane</keyword>
<dbReference type="OrthoDB" id="1936068at2759"/>
<dbReference type="InterPro" id="IPR058610">
    <property type="entry name" value="WIT1_2_N"/>
</dbReference>
<dbReference type="PANTHER" id="PTHR35705:SF1">
    <property type="entry name" value="WPP DOMAIN-INTERACTING TAIL-ANCHORED PROTEIN 1"/>
    <property type="match status" value="1"/>
</dbReference>
<feature type="domain" description="WIT1/2 N-terminal helical bundle" evidence="3">
    <location>
        <begin position="45"/>
        <end position="182"/>
    </location>
</feature>
<dbReference type="InterPro" id="IPR039976">
    <property type="entry name" value="WIT1/WIT2"/>
</dbReference>
<dbReference type="InParanoid" id="A0A2P5BGE1"/>
<comment type="caution">
    <text evidence="4">The sequence shown here is derived from an EMBL/GenBank/DDBJ whole genome shotgun (WGS) entry which is preliminary data.</text>
</comment>
<feature type="coiled-coil region" evidence="1">
    <location>
        <begin position="313"/>
        <end position="365"/>
    </location>
</feature>
<evidence type="ECO:0000256" key="2">
    <source>
        <dbReference type="SAM" id="Phobius"/>
    </source>
</evidence>
<feature type="transmembrane region" description="Helical" evidence="2">
    <location>
        <begin position="693"/>
        <end position="711"/>
    </location>
</feature>
<dbReference type="Proteomes" id="UP000237000">
    <property type="component" value="Unassembled WGS sequence"/>
</dbReference>
<dbReference type="SUPFAM" id="SSF57997">
    <property type="entry name" value="Tropomyosin"/>
    <property type="match status" value="2"/>
</dbReference>
<dbReference type="EMBL" id="JXTC01000527">
    <property type="protein sequence ID" value="PON47865.1"/>
    <property type="molecule type" value="Genomic_DNA"/>
</dbReference>
<dbReference type="STRING" id="63057.A0A2P5BGE1"/>
<accession>A0A2P5BGE1</accession>
<dbReference type="Gene3D" id="1.20.5.170">
    <property type="match status" value="1"/>
</dbReference>
<feature type="coiled-coil region" evidence="1">
    <location>
        <begin position="229"/>
        <end position="256"/>
    </location>
</feature>